<dbReference type="Gene3D" id="2.10.260.10">
    <property type="match status" value="1"/>
</dbReference>
<dbReference type="GO" id="GO:0003677">
    <property type="term" value="F:DNA binding"/>
    <property type="evidence" value="ECO:0007669"/>
    <property type="project" value="UniProtKB-KW"/>
</dbReference>
<dbReference type="SUPFAM" id="SSF89447">
    <property type="entry name" value="AbrB/MazE/MraZ-like"/>
    <property type="match status" value="1"/>
</dbReference>
<feature type="domain" description="SpoVT-AbrB" evidence="2">
    <location>
        <begin position="5"/>
        <end position="50"/>
    </location>
</feature>
<protein>
    <submittedName>
        <fullName evidence="3">AbrB/MazE/SpoVT family DNA-binding domain-containing protein</fullName>
    </submittedName>
</protein>
<proteinExistence type="predicted"/>
<evidence type="ECO:0000313" key="3">
    <source>
        <dbReference type="EMBL" id="WLR41707.1"/>
    </source>
</evidence>
<evidence type="ECO:0000313" key="4">
    <source>
        <dbReference type="Proteomes" id="UP001197974"/>
    </source>
</evidence>
<keyword evidence="4" id="KW-1185">Reference proteome</keyword>
<name>A0ABY9JQM1_9BACI</name>
<dbReference type="NCBIfam" id="TIGR01439">
    <property type="entry name" value="lp_hng_hel_AbrB"/>
    <property type="match status" value="1"/>
</dbReference>
<accession>A0ABY9JQM1</accession>
<dbReference type="InterPro" id="IPR040678">
    <property type="entry name" value="AbrB_C"/>
</dbReference>
<gene>
    <name evidence="3" type="ORF">LC087_12635</name>
</gene>
<dbReference type="Pfam" id="PF18277">
    <property type="entry name" value="AbrB_C"/>
    <property type="match status" value="1"/>
</dbReference>
<dbReference type="InterPro" id="IPR052731">
    <property type="entry name" value="B_subtilis_Trans_State_Reg"/>
</dbReference>
<dbReference type="InterPro" id="IPR007159">
    <property type="entry name" value="SpoVT-AbrB_dom"/>
</dbReference>
<dbReference type="Pfam" id="PF04014">
    <property type="entry name" value="MazE_antitoxin"/>
    <property type="match status" value="1"/>
</dbReference>
<dbReference type="SMART" id="SM00966">
    <property type="entry name" value="SpoVT_AbrB"/>
    <property type="match status" value="1"/>
</dbReference>
<dbReference type="RefSeq" id="WP_226541439.1">
    <property type="nucleotide sequence ID" value="NZ_CP129013.1"/>
</dbReference>
<keyword evidence="1 3" id="KW-0238">DNA-binding</keyword>
<dbReference type="PROSITE" id="PS51740">
    <property type="entry name" value="SPOVT_ABRB"/>
    <property type="match status" value="1"/>
</dbReference>
<dbReference type="PANTHER" id="PTHR36432:SF1">
    <property type="entry name" value="STAGE V SPORULATION PROTEIN T"/>
    <property type="match status" value="1"/>
</dbReference>
<evidence type="ECO:0000259" key="2">
    <source>
        <dbReference type="PROSITE" id="PS51740"/>
    </source>
</evidence>
<dbReference type="PANTHER" id="PTHR36432">
    <property type="match status" value="1"/>
</dbReference>
<dbReference type="InterPro" id="IPR037914">
    <property type="entry name" value="SpoVT-AbrB_sf"/>
</dbReference>
<sequence length="108" mass="12482">MDTSFMSRKMDRLGRVTLPSGIRKRLDIKLNDPLEIFIDEDSIVLKKYDEPPDSCIVTGEKSNYLFDLCNGQLSVSTEGIDYLKKEIERIENTLIYKAFKEEKEKGNT</sequence>
<organism evidence="3 4">
    <name type="scientific">Bacillus carboniphilus</name>
    <dbReference type="NCBI Taxonomy" id="86663"/>
    <lineage>
        <taxon>Bacteria</taxon>
        <taxon>Bacillati</taxon>
        <taxon>Bacillota</taxon>
        <taxon>Bacilli</taxon>
        <taxon>Bacillales</taxon>
        <taxon>Bacillaceae</taxon>
        <taxon>Bacillus</taxon>
    </lineage>
</organism>
<reference evidence="3 4" key="1">
    <citation type="submission" date="2023-06" db="EMBL/GenBank/DDBJ databases">
        <title>Five Gram-positive bacteria isolated from mangrove sediments in Shenzhen, Guangdong, China.</title>
        <authorList>
            <person name="Yu S."/>
            <person name="Zheng W."/>
            <person name="Huang Y."/>
        </authorList>
    </citation>
    <scope>NUCLEOTIDE SEQUENCE [LARGE SCALE GENOMIC DNA]</scope>
    <source>
        <strain evidence="3 4">SaN35-3</strain>
    </source>
</reference>
<dbReference type="EMBL" id="CP129013">
    <property type="protein sequence ID" value="WLR41707.1"/>
    <property type="molecule type" value="Genomic_DNA"/>
</dbReference>
<evidence type="ECO:0000256" key="1">
    <source>
        <dbReference type="PROSITE-ProRule" id="PRU01076"/>
    </source>
</evidence>
<dbReference type="Proteomes" id="UP001197974">
    <property type="component" value="Chromosome"/>
</dbReference>